<dbReference type="OMA" id="YQLFLYM"/>
<dbReference type="STRING" id="3708.A0A078G4I6"/>
<dbReference type="SMART" id="SM01001">
    <property type="entry name" value="AIRC"/>
    <property type="match status" value="1"/>
</dbReference>
<name>A0A078G4I6_BRANA</name>
<keyword evidence="3" id="KW-0658">Purine biosynthesis</keyword>
<dbReference type="GO" id="GO:0004638">
    <property type="term" value="F:phosphoribosylaminoimidazole carboxylase activity"/>
    <property type="evidence" value="ECO:0007669"/>
    <property type="project" value="UniProtKB-EC"/>
</dbReference>
<evidence type="ECO:0000256" key="1">
    <source>
        <dbReference type="ARBA" id="ARBA00004747"/>
    </source>
</evidence>
<dbReference type="UniPathway" id="UPA00074">
    <property type="reaction ID" value="UER00130"/>
</dbReference>
<protein>
    <recommendedName>
        <fullName evidence="2">phosphoribosylaminoimidazole carboxylase</fullName>
        <ecNumber evidence="2">4.1.1.21</ecNumber>
    </recommendedName>
</protein>
<evidence type="ECO:0000256" key="2">
    <source>
        <dbReference type="ARBA" id="ARBA00012329"/>
    </source>
</evidence>
<dbReference type="InterPro" id="IPR000031">
    <property type="entry name" value="PurE_dom"/>
</dbReference>
<organism evidence="5 6">
    <name type="scientific">Brassica napus</name>
    <name type="common">Rape</name>
    <dbReference type="NCBI Taxonomy" id="3708"/>
    <lineage>
        <taxon>Eukaryota</taxon>
        <taxon>Viridiplantae</taxon>
        <taxon>Streptophyta</taxon>
        <taxon>Embryophyta</taxon>
        <taxon>Tracheophyta</taxon>
        <taxon>Spermatophyta</taxon>
        <taxon>Magnoliopsida</taxon>
        <taxon>eudicotyledons</taxon>
        <taxon>Gunneridae</taxon>
        <taxon>Pentapetalae</taxon>
        <taxon>rosids</taxon>
        <taxon>malvids</taxon>
        <taxon>Brassicales</taxon>
        <taxon>Brassicaceae</taxon>
        <taxon>Brassiceae</taxon>
        <taxon>Brassica</taxon>
    </lineage>
</organism>
<dbReference type="AlphaFoldDB" id="A0A078G4I6"/>
<dbReference type="SUPFAM" id="SSF52255">
    <property type="entry name" value="N5-CAIR mutase (phosphoribosylaminoimidazole carboxylase, PurE)"/>
    <property type="match status" value="1"/>
</dbReference>
<evidence type="ECO:0000313" key="6">
    <source>
        <dbReference type="Proteomes" id="UP000028999"/>
    </source>
</evidence>
<dbReference type="Gramene" id="CDY19887">
    <property type="protein sequence ID" value="CDY19887"/>
    <property type="gene ID" value="GSBRNA2T00009667001"/>
</dbReference>
<keyword evidence="6" id="KW-1185">Reference proteome</keyword>
<feature type="domain" description="PurE" evidence="4">
    <location>
        <begin position="1"/>
        <end position="70"/>
    </location>
</feature>
<dbReference type="PANTHER" id="PTHR23046:SF2">
    <property type="entry name" value="PHOSPHORIBOSYLAMINOIMIDAZOLE CARBOXYLASE"/>
    <property type="match status" value="1"/>
</dbReference>
<evidence type="ECO:0000313" key="5">
    <source>
        <dbReference type="EMBL" id="CDY19887.1"/>
    </source>
</evidence>
<dbReference type="InterPro" id="IPR024694">
    <property type="entry name" value="PurE_prokaryotes"/>
</dbReference>
<accession>A0A078G4I6</accession>
<gene>
    <name evidence="5" type="primary">BnaC09g31530D</name>
    <name evidence="5" type="ORF">GSBRNA2T00009667001</name>
</gene>
<evidence type="ECO:0000259" key="4">
    <source>
        <dbReference type="SMART" id="SM01001"/>
    </source>
</evidence>
<dbReference type="PANTHER" id="PTHR23046">
    <property type="entry name" value="PHOSPHORIBOSYLAMINOIMIDAZOLE CARBOXYLASE CATALYTIC SUBUNIT"/>
    <property type="match status" value="1"/>
</dbReference>
<sequence length="84" mass="9523">MVYQLFLYMLTRLDGVDSLLSIMPRSVPVATVAINNSTNTALLAIRMLGISNTDLVSRMSQYQKDIREENMVKGKKLEQQGWES</sequence>
<dbReference type="EMBL" id="LK032101">
    <property type="protein sequence ID" value="CDY19887.1"/>
    <property type="molecule type" value="Genomic_DNA"/>
</dbReference>
<dbReference type="Proteomes" id="UP000028999">
    <property type="component" value="Unassembled WGS sequence"/>
</dbReference>
<evidence type="ECO:0000256" key="3">
    <source>
        <dbReference type="ARBA" id="ARBA00022755"/>
    </source>
</evidence>
<dbReference type="GO" id="GO:0006189">
    <property type="term" value="P:'de novo' IMP biosynthetic process"/>
    <property type="evidence" value="ECO:0007669"/>
    <property type="project" value="UniProtKB-UniPathway"/>
</dbReference>
<comment type="pathway">
    <text evidence="1">Purine metabolism; IMP biosynthesis via de novo pathway; 5-amino-1-(5-phospho-D-ribosyl)imidazole-4-carboxylate from 5-amino-1-(5-phospho-D-ribosyl)imidazole (carboxylase route): step 1/1.</text>
</comment>
<reference evidence="5 6" key="1">
    <citation type="journal article" date="2014" name="Science">
        <title>Plant genetics. Early allopolyploid evolution in the post-Neolithic Brassica napus oilseed genome.</title>
        <authorList>
            <person name="Chalhoub B."/>
            <person name="Denoeud F."/>
            <person name="Liu S."/>
            <person name="Parkin I.A."/>
            <person name="Tang H."/>
            <person name="Wang X."/>
            <person name="Chiquet J."/>
            <person name="Belcram H."/>
            <person name="Tong C."/>
            <person name="Samans B."/>
            <person name="Correa M."/>
            <person name="Da Silva C."/>
            <person name="Just J."/>
            <person name="Falentin C."/>
            <person name="Koh C.S."/>
            <person name="Le Clainche I."/>
            <person name="Bernard M."/>
            <person name="Bento P."/>
            <person name="Noel B."/>
            <person name="Labadie K."/>
            <person name="Alberti A."/>
            <person name="Charles M."/>
            <person name="Arnaud D."/>
            <person name="Guo H."/>
            <person name="Daviaud C."/>
            <person name="Alamery S."/>
            <person name="Jabbari K."/>
            <person name="Zhao M."/>
            <person name="Edger P.P."/>
            <person name="Chelaifa H."/>
            <person name="Tack D."/>
            <person name="Lassalle G."/>
            <person name="Mestiri I."/>
            <person name="Schnel N."/>
            <person name="Le Paslier M.C."/>
            <person name="Fan G."/>
            <person name="Renault V."/>
            <person name="Bayer P.E."/>
            <person name="Golicz A.A."/>
            <person name="Manoli S."/>
            <person name="Lee T.H."/>
            <person name="Thi V.H."/>
            <person name="Chalabi S."/>
            <person name="Hu Q."/>
            <person name="Fan C."/>
            <person name="Tollenaere R."/>
            <person name="Lu Y."/>
            <person name="Battail C."/>
            <person name="Shen J."/>
            <person name="Sidebottom C.H."/>
            <person name="Wang X."/>
            <person name="Canaguier A."/>
            <person name="Chauveau A."/>
            <person name="Berard A."/>
            <person name="Deniot G."/>
            <person name="Guan M."/>
            <person name="Liu Z."/>
            <person name="Sun F."/>
            <person name="Lim Y.P."/>
            <person name="Lyons E."/>
            <person name="Town C.D."/>
            <person name="Bancroft I."/>
            <person name="Wang X."/>
            <person name="Meng J."/>
            <person name="Ma J."/>
            <person name="Pires J.C."/>
            <person name="King G.J."/>
            <person name="Brunel D."/>
            <person name="Delourme R."/>
            <person name="Renard M."/>
            <person name="Aury J.M."/>
            <person name="Adams K.L."/>
            <person name="Batley J."/>
            <person name="Snowdon R.J."/>
            <person name="Tost J."/>
            <person name="Edwards D."/>
            <person name="Zhou Y."/>
            <person name="Hua W."/>
            <person name="Sharpe A.G."/>
            <person name="Paterson A.H."/>
            <person name="Guan C."/>
            <person name="Wincker P."/>
        </authorList>
    </citation>
    <scope>NUCLEOTIDE SEQUENCE [LARGE SCALE GENOMIC DNA]</scope>
    <source>
        <strain evidence="6">cv. Darmor-bzh</strain>
    </source>
</reference>
<dbReference type="Gene3D" id="3.40.50.1970">
    <property type="match status" value="1"/>
</dbReference>
<dbReference type="Pfam" id="PF00731">
    <property type="entry name" value="AIRC"/>
    <property type="match status" value="1"/>
</dbReference>
<dbReference type="PaxDb" id="3708-A0A078G4I6"/>
<dbReference type="EC" id="4.1.1.21" evidence="2"/>
<proteinExistence type="predicted"/>